<protein>
    <submittedName>
        <fullName evidence="1">Uncharacterized protein</fullName>
    </submittedName>
</protein>
<dbReference type="OrthoDB" id="5983520at2759"/>
<keyword evidence="2" id="KW-1185">Reference proteome</keyword>
<evidence type="ECO:0000313" key="1">
    <source>
        <dbReference type="EMBL" id="KAJ7378419.1"/>
    </source>
</evidence>
<proteinExistence type="predicted"/>
<evidence type="ECO:0000313" key="2">
    <source>
        <dbReference type="Proteomes" id="UP001163046"/>
    </source>
</evidence>
<dbReference type="EMBL" id="MU826366">
    <property type="protein sequence ID" value="KAJ7378419.1"/>
    <property type="molecule type" value="Genomic_DNA"/>
</dbReference>
<dbReference type="AlphaFoldDB" id="A0A9X0CYR0"/>
<sequence>MEFRQHLHVDTALKEIIRDLQQGGHRGCDSETTGLRLEVLYETALINEDISLEAIDLINEARKHLNVTSSQQQPFRGYEAPVASEEGRRGRPKFAISEQQLLFFRENNFTYQDMAHMLGVSKRTIENRMAEYELTNKSRYSDIHIPALDIEFDVCVVLVQIFRRTWKDMVLILRLRFMMTSMMQCRMGLWFP</sequence>
<dbReference type="Proteomes" id="UP001163046">
    <property type="component" value="Unassembled WGS sequence"/>
</dbReference>
<reference evidence="1" key="1">
    <citation type="submission" date="2023-01" db="EMBL/GenBank/DDBJ databases">
        <title>Genome assembly of the deep-sea coral Lophelia pertusa.</title>
        <authorList>
            <person name="Herrera S."/>
            <person name="Cordes E."/>
        </authorList>
    </citation>
    <scope>NUCLEOTIDE SEQUENCE</scope>
    <source>
        <strain evidence="1">USNM1676648</strain>
        <tissue evidence="1">Polyp</tissue>
    </source>
</reference>
<organism evidence="1 2">
    <name type="scientific">Desmophyllum pertusum</name>
    <dbReference type="NCBI Taxonomy" id="174260"/>
    <lineage>
        <taxon>Eukaryota</taxon>
        <taxon>Metazoa</taxon>
        <taxon>Cnidaria</taxon>
        <taxon>Anthozoa</taxon>
        <taxon>Hexacorallia</taxon>
        <taxon>Scleractinia</taxon>
        <taxon>Caryophylliina</taxon>
        <taxon>Caryophylliidae</taxon>
        <taxon>Desmophyllum</taxon>
    </lineage>
</organism>
<name>A0A9X0CYR0_9CNID</name>
<comment type="caution">
    <text evidence="1">The sequence shown here is derived from an EMBL/GenBank/DDBJ whole genome shotgun (WGS) entry which is preliminary data.</text>
</comment>
<accession>A0A9X0CYR0</accession>
<gene>
    <name evidence="1" type="ORF">OS493_022953</name>
</gene>